<dbReference type="InterPro" id="IPR020097">
    <property type="entry name" value="PsdUridine_synth_TruA_a/b_dom"/>
</dbReference>
<reference evidence="6 7" key="1">
    <citation type="journal article" date="2016" name="Nat. Commun.">
        <title>Extremotolerant tardigrade genome and improved radiotolerance of human cultured cells by tardigrade-unique protein.</title>
        <authorList>
            <person name="Hashimoto T."/>
            <person name="Horikawa D.D."/>
            <person name="Saito Y."/>
            <person name="Kuwahara H."/>
            <person name="Kozuka-Hata H."/>
            <person name="Shin-I T."/>
            <person name="Minakuchi Y."/>
            <person name="Ohishi K."/>
            <person name="Motoyama A."/>
            <person name="Aizu T."/>
            <person name="Enomoto A."/>
            <person name="Kondo K."/>
            <person name="Tanaka S."/>
            <person name="Hara Y."/>
            <person name="Koshikawa S."/>
            <person name="Sagara H."/>
            <person name="Miura T."/>
            <person name="Yokobori S."/>
            <person name="Miyagawa K."/>
            <person name="Suzuki Y."/>
            <person name="Kubo T."/>
            <person name="Oyama M."/>
            <person name="Kohara Y."/>
            <person name="Fujiyama A."/>
            <person name="Arakawa K."/>
            <person name="Katayama T."/>
            <person name="Toyoda A."/>
            <person name="Kunieda T."/>
        </authorList>
    </citation>
    <scope>NUCLEOTIDE SEQUENCE [LARGE SCALE GENOMIC DNA]</scope>
    <source>
        <strain evidence="6 7">YOKOZUNA-1</strain>
    </source>
</reference>
<dbReference type="Gene3D" id="3.30.70.580">
    <property type="entry name" value="Pseudouridine synthase I, catalytic domain, N-terminal subdomain"/>
    <property type="match status" value="1"/>
</dbReference>
<comment type="caution">
    <text evidence="6">The sequence shown here is derived from an EMBL/GenBank/DDBJ whole genome shotgun (WGS) entry which is preliminary data.</text>
</comment>
<comment type="similarity">
    <text evidence="1 4">Belongs to the tRNA pseudouridine synthase TruA family.</text>
</comment>
<dbReference type="InterPro" id="IPR001406">
    <property type="entry name" value="PsdUridine_synth_TruA"/>
</dbReference>
<dbReference type="SUPFAM" id="SSF55120">
    <property type="entry name" value="Pseudouridine synthase"/>
    <property type="match status" value="1"/>
</dbReference>
<evidence type="ECO:0000313" key="6">
    <source>
        <dbReference type="EMBL" id="GAU97689.1"/>
    </source>
</evidence>
<gene>
    <name evidence="6" type="primary">RvY_08942</name>
    <name evidence="6" type="synonym">RvY_08942.1</name>
    <name evidence="6" type="ORF">RvY_08942-1</name>
</gene>
<keyword evidence="2 4" id="KW-0819">tRNA processing</keyword>
<dbReference type="EC" id="5.4.99.12" evidence="4"/>
<dbReference type="Pfam" id="PF01416">
    <property type="entry name" value="PseudoU_synth_1"/>
    <property type="match status" value="1"/>
</dbReference>
<sequence>MVRYLLLFSYVGTRFSGSQRQAAYDVKRIIVSTVQDVIEEGLLKLRSRTQPRVFLASRTDAGVHALCSAGHVDLVHFADNKYYHQDAVTYILNKHCEDNDHALRILRTLIVPDSFNCRFNAKSRTYVYRIAIQLVDPLAGLSKDVVPPYTRKASQTPLFETDRLAVVSPPFDIDAAKKACSLFLGTHNFTSFMKKPAADELFPRNPVRFMQVADLSPGTGFLGEHNPFKSNLEYWDFTFRSSGFLQRQVRRMVGTVIAVARGKLTLDQVQYMLDNPSHDSWMKMNVGHSEADGLYLKDIEYDEKDLQLPSDYFDVILNDRCSYTYKQRWVYGNLLNALSGRMEQLKTG</sequence>
<comment type="catalytic activity">
    <reaction evidence="4">
        <text>uridine(38/39/40) in tRNA = pseudouridine(38/39/40) in tRNA</text>
        <dbReference type="Rhea" id="RHEA:22376"/>
        <dbReference type="Rhea" id="RHEA-COMP:10085"/>
        <dbReference type="Rhea" id="RHEA-COMP:10087"/>
        <dbReference type="ChEBI" id="CHEBI:65314"/>
        <dbReference type="ChEBI" id="CHEBI:65315"/>
        <dbReference type="EC" id="5.4.99.12"/>
    </reaction>
</comment>
<name>A0A1D1V7L4_RAMVA</name>
<keyword evidence="7" id="KW-1185">Reference proteome</keyword>
<dbReference type="InterPro" id="IPR020095">
    <property type="entry name" value="PsdUridine_synth_TruA_C"/>
</dbReference>
<dbReference type="GO" id="GO:0160147">
    <property type="term" value="F:tRNA pseudouridine(38-40) synthase activity"/>
    <property type="evidence" value="ECO:0007669"/>
    <property type="project" value="UniProtKB-EC"/>
</dbReference>
<evidence type="ECO:0000256" key="2">
    <source>
        <dbReference type="ARBA" id="ARBA00022694"/>
    </source>
</evidence>
<evidence type="ECO:0000313" key="7">
    <source>
        <dbReference type="Proteomes" id="UP000186922"/>
    </source>
</evidence>
<dbReference type="HAMAP" id="MF_00171">
    <property type="entry name" value="TruA"/>
    <property type="match status" value="1"/>
</dbReference>
<dbReference type="GO" id="GO:0003723">
    <property type="term" value="F:RNA binding"/>
    <property type="evidence" value="ECO:0007669"/>
    <property type="project" value="InterPro"/>
</dbReference>
<proteinExistence type="inferred from homology"/>
<evidence type="ECO:0000256" key="4">
    <source>
        <dbReference type="RuleBase" id="RU003792"/>
    </source>
</evidence>
<dbReference type="InterPro" id="IPR020094">
    <property type="entry name" value="TruA/RsuA/RluB/E/F_N"/>
</dbReference>
<dbReference type="PANTHER" id="PTHR11142">
    <property type="entry name" value="PSEUDOURIDYLATE SYNTHASE"/>
    <property type="match status" value="1"/>
</dbReference>
<evidence type="ECO:0000259" key="5">
    <source>
        <dbReference type="Pfam" id="PF01416"/>
    </source>
</evidence>
<dbReference type="PANTHER" id="PTHR11142:SF0">
    <property type="entry name" value="TRNA PSEUDOURIDINE SYNTHASE-LIKE 1"/>
    <property type="match status" value="1"/>
</dbReference>
<evidence type="ECO:0000256" key="1">
    <source>
        <dbReference type="ARBA" id="ARBA00009375"/>
    </source>
</evidence>
<feature type="domain" description="Pseudouridine synthase I TruA alpha/beta" evidence="5">
    <location>
        <begin position="179"/>
        <end position="302"/>
    </location>
</feature>
<dbReference type="InterPro" id="IPR020103">
    <property type="entry name" value="PsdUridine_synth_cat_dom_sf"/>
</dbReference>
<dbReference type="Gene3D" id="3.30.70.660">
    <property type="entry name" value="Pseudouridine synthase I, catalytic domain, C-terminal subdomain"/>
    <property type="match status" value="1"/>
</dbReference>
<keyword evidence="3 4" id="KW-0413">Isomerase</keyword>
<dbReference type="GO" id="GO:0031119">
    <property type="term" value="P:tRNA pseudouridine synthesis"/>
    <property type="evidence" value="ECO:0007669"/>
    <property type="project" value="TreeGrafter"/>
</dbReference>
<dbReference type="EMBL" id="BDGG01000004">
    <property type="protein sequence ID" value="GAU97689.1"/>
    <property type="molecule type" value="Genomic_DNA"/>
</dbReference>
<organism evidence="6 7">
    <name type="scientific">Ramazzottius varieornatus</name>
    <name type="common">Water bear</name>
    <name type="synonym">Tardigrade</name>
    <dbReference type="NCBI Taxonomy" id="947166"/>
    <lineage>
        <taxon>Eukaryota</taxon>
        <taxon>Metazoa</taxon>
        <taxon>Ecdysozoa</taxon>
        <taxon>Tardigrada</taxon>
        <taxon>Eutardigrada</taxon>
        <taxon>Parachela</taxon>
        <taxon>Hypsibioidea</taxon>
        <taxon>Ramazzottiidae</taxon>
        <taxon>Ramazzottius</taxon>
    </lineage>
</organism>
<accession>A0A1D1V7L4</accession>
<protein>
    <recommendedName>
        <fullName evidence="4">tRNA pseudouridine synthase</fullName>
        <ecNumber evidence="4">5.4.99.12</ecNumber>
    </recommendedName>
</protein>
<dbReference type="STRING" id="947166.A0A1D1V7L4"/>
<dbReference type="OrthoDB" id="271910at2759"/>
<dbReference type="Proteomes" id="UP000186922">
    <property type="component" value="Unassembled WGS sequence"/>
</dbReference>
<dbReference type="AlphaFoldDB" id="A0A1D1V7L4"/>
<evidence type="ECO:0000256" key="3">
    <source>
        <dbReference type="ARBA" id="ARBA00023235"/>
    </source>
</evidence>